<dbReference type="EMBL" id="BNAU01000005">
    <property type="protein sequence ID" value="GHF06256.1"/>
    <property type="molecule type" value="Genomic_DNA"/>
</dbReference>
<dbReference type="Gene3D" id="3.90.1150.10">
    <property type="entry name" value="Aspartate Aminotransferase, domain 1"/>
    <property type="match status" value="1"/>
</dbReference>
<proteinExistence type="inferred from homology"/>
<gene>
    <name evidence="9" type="ORF">GCM10017786_44790</name>
</gene>
<dbReference type="InterPro" id="IPR036388">
    <property type="entry name" value="WH-like_DNA-bd_sf"/>
</dbReference>
<evidence type="ECO:0000256" key="1">
    <source>
        <dbReference type="ARBA" id="ARBA00005384"/>
    </source>
</evidence>
<evidence type="ECO:0000259" key="8">
    <source>
        <dbReference type="PROSITE" id="PS50949"/>
    </source>
</evidence>
<accession>A0ABQ3J6Q9</accession>
<comment type="caution">
    <text evidence="9">The sequence shown here is derived from an EMBL/GenBank/DDBJ whole genome shotgun (WGS) entry which is preliminary data.</text>
</comment>
<keyword evidence="2" id="KW-0663">Pyridoxal phosphate</keyword>
<dbReference type="Pfam" id="PF00155">
    <property type="entry name" value="Aminotran_1_2"/>
    <property type="match status" value="1"/>
</dbReference>
<keyword evidence="10" id="KW-1185">Reference proteome</keyword>
<dbReference type="SUPFAM" id="SSF53383">
    <property type="entry name" value="PLP-dependent transferases"/>
    <property type="match status" value="1"/>
</dbReference>
<dbReference type="Pfam" id="PF00392">
    <property type="entry name" value="GntR"/>
    <property type="match status" value="1"/>
</dbReference>
<dbReference type="CDD" id="cd07377">
    <property type="entry name" value="WHTH_GntR"/>
    <property type="match status" value="1"/>
</dbReference>
<dbReference type="Gene3D" id="3.40.640.10">
    <property type="entry name" value="Type I PLP-dependent aspartate aminotransferase-like (Major domain)"/>
    <property type="match status" value="1"/>
</dbReference>
<dbReference type="InterPro" id="IPR015424">
    <property type="entry name" value="PyrdxlP-dep_Trfase"/>
</dbReference>
<dbReference type="SMART" id="SM00345">
    <property type="entry name" value="HTH_GNTR"/>
    <property type="match status" value="1"/>
</dbReference>
<dbReference type="Proteomes" id="UP000605897">
    <property type="component" value="Unassembled WGS sequence"/>
</dbReference>
<sequence>MHAGRLAELLGRWSSGNEALYLKLAARLEALIERGEIPADGRLPTERALAAELAVSRNTAVAAYDVLRDHGLVERRRGSGTFVRRPPRPGRGVVAEFNPMFLHLLDPVPDLIDLTCAAPPQPACLPEVVAEAALGDLGIGYHPSGIPALRQAIAGFYAAQGLPTDPGQIVVTSGAQQAISLLAQLFLRPGDAVAVEELTYPGALDAFRGSGARILGVPLTADGVSVPGLAEVVAGAKLVYLVPAFQNPTGSVLPSHAARRVVALCESHGVPLVDDQVLAGLTLDGPRPTPLARHGGGVISVGSLSKLIWGGVRIGWVRADPRTAADLARLKAVADLGTDVVAQAVGVALFARLDRLRAERQCELRERRDQVVRDLRAALPSWEFRTPPGGQTLWIRLPGVDSRRFAQFALRYGVALLEGTSLAAHESSSEHIRVPFTLPREALSEAVRRLRQAWEDYPRANGAGLALSGAAVADECDGHATFPAERDDEPAGRGSPVRPGREHLR</sequence>
<dbReference type="InterPro" id="IPR000524">
    <property type="entry name" value="Tscrpt_reg_HTH_GntR"/>
</dbReference>
<reference evidence="10" key="1">
    <citation type="journal article" date="2019" name="Int. J. Syst. Evol. Microbiol.">
        <title>The Global Catalogue of Microorganisms (GCM) 10K type strain sequencing project: providing services to taxonomists for standard genome sequencing and annotation.</title>
        <authorList>
            <consortium name="The Broad Institute Genomics Platform"/>
            <consortium name="The Broad Institute Genome Sequencing Center for Infectious Disease"/>
            <person name="Wu L."/>
            <person name="Ma J."/>
        </authorList>
    </citation>
    <scope>NUCLEOTIDE SEQUENCE [LARGE SCALE GENOMIC DNA]</scope>
    <source>
        <strain evidence="10">CGMCC 4.7677</strain>
    </source>
</reference>
<dbReference type="InterPro" id="IPR015422">
    <property type="entry name" value="PyrdxlP-dep_Trfase_small"/>
</dbReference>
<dbReference type="InterPro" id="IPR051446">
    <property type="entry name" value="HTH_trans_reg/aminotransferase"/>
</dbReference>
<keyword evidence="4" id="KW-0238">DNA-binding</keyword>
<name>A0ABQ3J6Q9_9PSEU</name>
<evidence type="ECO:0000313" key="9">
    <source>
        <dbReference type="EMBL" id="GHF06256.1"/>
    </source>
</evidence>
<keyword evidence="5" id="KW-0804">Transcription</keyword>
<dbReference type="InterPro" id="IPR015421">
    <property type="entry name" value="PyrdxlP-dep_Trfase_major"/>
</dbReference>
<evidence type="ECO:0000256" key="7">
    <source>
        <dbReference type="SAM" id="MobiDB-lite"/>
    </source>
</evidence>
<dbReference type="CDD" id="cd00609">
    <property type="entry name" value="AAT_like"/>
    <property type="match status" value="1"/>
</dbReference>
<organism evidence="9 10">
    <name type="scientific">Amycolatopsis deserti</name>
    <dbReference type="NCBI Taxonomy" id="185696"/>
    <lineage>
        <taxon>Bacteria</taxon>
        <taxon>Bacillati</taxon>
        <taxon>Actinomycetota</taxon>
        <taxon>Actinomycetes</taxon>
        <taxon>Pseudonocardiales</taxon>
        <taxon>Pseudonocardiaceae</taxon>
        <taxon>Amycolatopsis</taxon>
    </lineage>
</organism>
<dbReference type="PANTHER" id="PTHR46577">
    <property type="entry name" value="HTH-TYPE TRANSCRIPTIONAL REGULATORY PROTEIN GABR"/>
    <property type="match status" value="1"/>
</dbReference>
<dbReference type="Gene3D" id="1.10.10.10">
    <property type="entry name" value="Winged helix-like DNA-binding domain superfamily/Winged helix DNA-binding domain"/>
    <property type="match status" value="1"/>
</dbReference>
<dbReference type="InterPro" id="IPR036390">
    <property type="entry name" value="WH_DNA-bd_sf"/>
</dbReference>
<dbReference type="PANTHER" id="PTHR46577:SF1">
    <property type="entry name" value="HTH-TYPE TRANSCRIPTIONAL REGULATORY PROTEIN GABR"/>
    <property type="match status" value="1"/>
</dbReference>
<dbReference type="SUPFAM" id="SSF46785">
    <property type="entry name" value="Winged helix' DNA-binding domain"/>
    <property type="match status" value="1"/>
</dbReference>
<evidence type="ECO:0000256" key="3">
    <source>
        <dbReference type="ARBA" id="ARBA00023015"/>
    </source>
</evidence>
<dbReference type="PRINTS" id="PR00035">
    <property type="entry name" value="HTHGNTR"/>
</dbReference>
<keyword evidence="3" id="KW-0805">Transcription regulation</keyword>
<protein>
    <submittedName>
        <fullName evidence="9">GntR family transcriptional regulator</fullName>
    </submittedName>
</protein>
<dbReference type="InterPro" id="IPR004839">
    <property type="entry name" value="Aminotransferase_I/II_large"/>
</dbReference>
<feature type="region of interest" description="Disordered" evidence="7">
    <location>
        <begin position="478"/>
        <end position="505"/>
    </location>
</feature>
<evidence type="ECO:0000256" key="2">
    <source>
        <dbReference type="ARBA" id="ARBA00022898"/>
    </source>
</evidence>
<evidence type="ECO:0000313" key="10">
    <source>
        <dbReference type="Proteomes" id="UP000605897"/>
    </source>
</evidence>
<evidence type="ECO:0000256" key="5">
    <source>
        <dbReference type="ARBA" id="ARBA00023163"/>
    </source>
</evidence>
<dbReference type="PROSITE" id="PS50949">
    <property type="entry name" value="HTH_GNTR"/>
    <property type="match status" value="1"/>
</dbReference>
<dbReference type="RefSeq" id="WP_191246585.1">
    <property type="nucleotide sequence ID" value="NZ_BNAU01000005.1"/>
</dbReference>
<comment type="similarity">
    <text evidence="1">In the C-terminal section; belongs to the class-I pyridoxal-phosphate-dependent aminotransferase family.</text>
</comment>
<feature type="domain" description="HTH gntR-type" evidence="8">
    <location>
        <begin position="18"/>
        <end position="86"/>
    </location>
</feature>
<evidence type="ECO:0000256" key="4">
    <source>
        <dbReference type="ARBA" id="ARBA00023125"/>
    </source>
</evidence>
<evidence type="ECO:0000256" key="6">
    <source>
        <dbReference type="ARBA" id="ARBA00023194"/>
    </source>
</evidence>
<keyword evidence="6" id="KW-0045">Antibiotic biosynthesis</keyword>